<organism evidence="1 2">
    <name type="scientific">Fodinibius salsisoli</name>
    <dbReference type="NCBI Taxonomy" id="2820877"/>
    <lineage>
        <taxon>Bacteria</taxon>
        <taxon>Pseudomonadati</taxon>
        <taxon>Balneolota</taxon>
        <taxon>Balneolia</taxon>
        <taxon>Balneolales</taxon>
        <taxon>Balneolaceae</taxon>
        <taxon>Fodinibius</taxon>
    </lineage>
</organism>
<evidence type="ECO:0000313" key="1">
    <source>
        <dbReference type="EMBL" id="MCW9709119.1"/>
    </source>
</evidence>
<dbReference type="EMBL" id="JAGGJA010000023">
    <property type="protein sequence ID" value="MCW9709119.1"/>
    <property type="molecule type" value="Genomic_DNA"/>
</dbReference>
<gene>
    <name evidence="1" type="ORF">J6I44_19820</name>
</gene>
<sequence>MIKEARFLSRDKAEQEDITYWKSKSPEERLSILQDLREQYIRLFLKEKGGYEAREGLQRVYRIVERA</sequence>
<proteinExistence type="predicted"/>
<dbReference type="RefSeq" id="WP_265767989.1">
    <property type="nucleotide sequence ID" value="NZ_JAGGJA010000023.1"/>
</dbReference>
<protein>
    <submittedName>
        <fullName evidence="1">Uncharacterized protein</fullName>
    </submittedName>
</protein>
<reference evidence="1 2" key="1">
    <citation type="submission" date="2021-03" db="EMBL/GenBank/DDBJ databases">
        <title>Aliifodinibius sp. nov., a new bacterium isolated from saline soil.</title>
        <authorList>
            <person name="Galisteo C."/>
            <person name="De La Haba R."/>
            <person name="Sanchez-Porro C."/>
            <person name="Ventosa A."/>
        </authorList>
    </citation>
    <scope>NUCLEOTIDE SEQUENCE [LARGE SCALE GENOMIC DNA]</scope>
    <source>
        <strain evidence="1 2">1BSP15-2V2</strain>
    </source>
</reference>
<accession>A0ABT3PTC4</accession>
<dbReference type="Proteomes" id="UP001207918">
    <property type="component" value="Unassembled WGS sequence"/>
</dbReference>
<name>A0ABT3PTC4_9BACT</name>
<comment type="caution">
    <text evidence="1">The sequence shown here is derived from an EMBL/GenBank/DDBJ whole genome shotgun (WGS) entry which is preliminary data.</text>
</comment>
<evidence type="ECO:0000313" key="2">
    <source>
        <dbReference type="Proteomes" id="UP001207918"/>
    </source>
</evidence>
<keyword evidence="2" id="KW-1185">Reference proteome</keyword>